<evidence type="ECO:0000256" key="4">
    <source>
        <dbReference type="ARBA" id="ARBA00023136"/>
    </source>
</evidence>
<dbReference type="EMBL" id="FOPY01000005">
    <property type="protein sequence ID" value="SFH55711.1"/>
    <property type="molecule type" value="Genomic_DNA"/>
</dbReference>
<evidence type="ECO:0000256" key="1">
    <source>
        <dbReference type="ARBA" id="ARBA00004442"/>
    </source>
</evidence>
<evidence type="ECO:0000256" key="6">
    <source>
        <dbReference type="SAM" id="SignalP"/>
    </source>
</evidence>
<dbReference type="STRING" id="442341.SAMN04487959_105277"/>
<comment type="subcellular location">
    <subcellularLocation>
        <location evidence="1">Cell outer membrane</location>
    </subcellularLocation>
</comment>
<dbReference type="GO" id="GO:0009279">
    <property type="term" value="C:cell outer membrane"/>
    <property type="evidence" value="ECO:0007669"/>
    <property type="project" value="UniProtKB-SubCell"/>
</dbReference>
<accession>A0A1I3B1Z9</accession>
<feature type="chain" id="PRO_5011526816" evidence="6">
    <location>
        <begin position="27"/>
        <end position="256"/>
    </location>
</feature>
<dbReference type="PANTHER" id="PTHR38776:SF1">
    <property type="entry name" value="MLTA-INTERACTING PROTEIN-RELATED"/>
    <property type="match status" value="1"/>
</dbReference>
<dbReference type="Proteomes" id="UP000199040">
    <property type="component" value="Unassembled WGS sequence"/>
</dbReference>
<dbReference type="RefSeq" id="WP_092845473.1">
    <property type="nucleotide sequence ID" value="NZ_FOPY01000005.1"/>
</dbReference>
<keyword evidence="5" id="KW-0998">Cell outer membrane</keyword>
<reference evidence="7 8" key="1">
    <citation type="submission" date="2016-10" db="EMBL/GenBank/DDBJ databases">
        <authorList>
            <person name="de Groot N.N."/>
        </authorList>
    </citation>
    <scope>NUCLEOTIDE SEQUENCE [LARGE SCALE GENOMIC DNA]</scope>
    <source>
        <strain evidence="7 8">CGMCC 1.6848</strain>
    </source>
</reference>
<gene>
    <name evidence="7" type="ORF">SAMN04487959_105277</name>
</gene>
<keyword evidence="3 6" id="KW-0732">Signal</keyword>
<evidence type="ECO:0000256" key="2">
    <source>
        <dbReference type="ARBA" id="ARBA00005722"/>
    </source>
</evidence>
<evidence type="ECO:0000313" key="7">
    <source>
        <dbReference type="EMBL" id="SFH55711.1"/>
    </source>
</evidence>
<evidence type="ECO:0000256" key="5">
    <source>
        <dbReference type="ARBA" id="ARBA00023237"/>
    </source>
</evidence>
<evidence type="ECO:0000313" key="8">
    <source>
        <dbReference type="Proteomes" id="UP000199040"/>
    </source>
</evidence>
<keyword evidence="4" id="KW-0472">Membrane</keyword>
<sequence length="256" mass="28270">MQLERFHGWLPFASLALLLVATPSVAEQQWEGSIGAGALYAPDYLGSDDYETKAWPTLSLSYGDRFYFNLRDGLGWNAVRQGNWRVSPFIGYTPGRDDDDDLHRLDEVDGGATAGLRVAYIDDAWVYSAAAQTPFSGDVDGYQLALKARWNEQFSEQWSAAFGPSLTYSSADWTEDMFDISSRESARSGLSAYNPDNGYFRFGLGGSLSYWLTPEWSITGLAGVSQLTGDAEDSPIVEDIGDATQAYAGAFIRYRF</sequence>
<name>A0A1I3B1Z9_9GAMM</name>
<dbReference type="InterPro" id="IPR010583">
    <property type="entry name" value="MipA"/>
</dbReference>
<feature type="signal peptide" evidence="6">
    <location>
        <begin position="1"/>
        <end position="26"/>
    </location>
</feature>
<dbReference type="AlphaFoldDB" id="A0A1I3B1Z9"/>
<organism evidence="7 8">
    <name type="scientific">Modicisalibacter xianhensis</name>
    <dbReference type="NCBI Taxonomy" id="442341"/>
    <lineage>
        <taxon>Bacteria</taxon>
        <taxon>Pseudomonadati</taxon>
        <taxon>Pseudomonadota</taxon>
        <taxon>Gammaproteobacteria</taxon>
        <taxon>Oceanospirillales</taxon>
        <taxon>Halomonadaceae</taxon>
        <taxon>Modicisalibacter</taxon>
    </lineage>
</organism>
<protein>
    <submittedName>
        <fullName evidence="7">Outer membrane protein</fullName>
    </submittedName>
</protein>
<evidence type="ECO:0000256" key="3">
    <source>
        <dbReference type="ARBA" id="ARBA00022729"/>
    </source>
</evidence>
<comment type="similarity">
    <text evidence="2">Belongs to the MipA/OmpV family.</text>
</comment>
<keyword evidence="8" id="KW-1185">Reference proteome</keyword>
<proteinExistence type="inferred from homology"/>
<dbReference type="Pfam" id="PF06629">
    <property type="entry name" value="MipA"/>
    <property type="match status" value="1"/>
</dbReference>
<dbReference type="PANTHER" id="PTHR38776">
    <property type="entry name" value="MLTA-INTERACTING PROTEIN-RELATED"/>
    <property type="match status" value="1"/>
</dbReference>